<keyword evidence="3" id="KW-1185">Reference proteome</keyword>
<evidence type="ECO:0000256" key="1">
    <source>
        <dbReference type="SAM" id="SignalP"/>
    </source>
</evidence>
<organism evidence="2 3">
    <name type="scientific">Flammeovirga yaeyamensis</name>
    <dbReference type="NCBI Taxonomy" id="367791"/>
    <lineage>
        <taxon>Bacteria</taxon>
        <taxon>Pseudomonadati</taxon>
        <taxon>Bacteroidota</taxon>
        <taxon>Cytophagia</taxon>
        <taxon>Cytophagales</taxon>
        <taxon>Flammeovirgaceae</taxon>
        <taxon>Flammeovirga</taxon>
    </lineage>
</organism>
<feature type="chain" id="PRO_5043399051" description="Outer membrane protein beta-barrel domain-containing protein" evidence="1">
    <location>
        <begin position="21"/>
        <end position="221"/>
    </location>
</feature>
<dbReference type="EMBL" id="CP076133">
    <property type="protein sequence ID" value="QWG04098.1"/>
    <property type="molecule type" value="Genomic_DNA"/>
</dbReference>
<gene>
    <name evidence="2" type="ORF">KMW28_24725</name>
</gene>
<name>A0AAX1NDJ9_9BACT</name>
<evidence type="ECO:0000313" key="3">
    <source>
        <dbReference type="Proteomes" id="UP000678679"/>
    </source>
</evidence>
<dbReference type="RefSeq" id="WP_169663592.1">
    <property type="nucleotide sequence ID" value="NZ_CP076133.1"/>
</dbReference>
<reference evidence="2 3" key="1">
    <citation type="submission" date="2021-05" db="EMBL/GenBank/DDBJ databases">
        <title>Comparative genomic studies on the polysaccharide-degrading batcterial strains of the Flammeovirga genus.</title>
        <authorList>
            <person name="Zewei F."/>
            <person name="Zheng Z."/>
            <person name="Yu L."/>
            <person name="Ruyue G."/>
            <person name="Yanhong M."/>
            <person name="Yuanyuan C."/>
            <person name="Jingyan G."/>
            <person name="Wenjun H."/>
        </authorList>
    </citation>
    <scope>NUCLEOTIDE SEQUENCE [LARGE SCALE GENOMIC DNA]</scope>
    <source>
        <strain evidence="2 3">NBRC:100898</strain>
    </source>
</reference>
<protein>
    <recommendedName>
        <fullName evidence="4">Outer membrane protein beta-barrel domain-containing protein</fullName>
    </recommendedName>
</protein>
<dbReference type="Proteomes" id="UP000678679">
    <property type="component" value="Chromosome 2"/>
</dbReference>
<keyword evidence="1" id="KW-0732">Signal</keyword>
<dbReference type="KEGG" id="fya:KMW28_24725"/>
<accession>A0AAX1NDJ9</accession>
<evidence type="ECO:0008006" key="4">
    <source>
        <dbReference type="Google" id="ProtNLM"/>
    </source>
</evidence>
<proteinExistence type="predicted"/>
<sequence length="221" mass="25423">MKHKLLLIAILSFYTIGINAQDVAEQFRTQFFTTDSSYEVSHLKMNSTNTKRLKLFIAYDFGEAVFNQFRSLGGEVGVRFKNDHLIRLAYTHLYLTEKHLSSDFAKAVDGENVKGKQVGFELFYDFPVFIKGLYIAPSVGYYDHEYTHTISGEQLKQSSFIVGTAISFTETDVLKIKGLYYRVSIPIRFHFDPIKESQLGDAIIKSNQLDNSIWFFIGFEF</sequence>
<dbReference type="AlphaFoldDB" id="A0AAX1NDJ9"/>
<feature type="signal peptide" evidence="1">
    <location>
        <begin position="1"/>
        <end position="20"/>
    </location>
</feature>
<evidence type="ECO:0000313" key="2">
    <source>
        <dbReference type="EMBL" id="QWG04098.1"/>
    </source>
</evidence>